<dbReference type="InterPro" id="IPR042197">
    <property type="entry name" value="Apaf_helical"/>
</dbReference>
<dbReference type="InterPro" id="IPR019734">
    <property type="entry name" value="TPR_rpt"/>
</dbReference>
<dbReference type="InterPro" id="IPR001867">
    <property type="entry name" value="OmpR/PhoB-type_DNA-bd"/>
</dbReference>
<evidence type="ECO:0000256" key="5">
    <source>
        <dbReference type="ARBA" id="ARBA00023163"/>
    </source>
</evidence>
<dbReference type="Proteomes" id="UP000552097">
    <property type="component" value="Unassembled WGS sequence"/>
</dbReference>
<dbReference type="PRINTS" id="PR00364">
    <property type="entry name" value="DISEASERSIST"/>
</dbReference>
<dbReference type="GO" id="GO:0000160">
    <property type="term" value="P:phosphorelay signal transduction system"/>
    <property type="evidence" value="ECO:0007669"/>
    <property type="project" value="InterPro"/>
</dbReference>
<dbReference type="InterPro" id="IPR002182">
    <property type="entry name" value="NB-ARC"/>
</dbReference>
<dbReference type="RefSeq" id="WP_184921082.1">
    <property type="nucleotide sequence ID" value="NZ_JACHMO010000001.1"/>
</dbReference>
<dbReference type="InterPro" id="IPR005158">
    <property type="entry name" value="BTAD"/>
</dbReference>
<dbReference type="GO" id="GO:0006355">
    <property type="term" value="P:regulation of DNA-templated transcription"/>
    <property type="evidence" value="ECO:0007669"/>
    <property type="project" value="InterPro"/>
</dbReference>
<dbReference type="CDD" id="cd15831">
    <property type="entry name" value="BTAD"/>
    <property type="match status" value="1"/>
</dbReference>
<dbReference type="Gene3D" id="1.10.8.430">
    <property type="entry name" value="Helical domain of apoptotic protease-activating factors"/>
    <property type="match status" value="1"/>
</dbReference>
<dbReference type="SUPFAM" id="SSF52540">
    <property type="entry name" value="P-loop containing nucleoside triphosphate hydrolases"/>
    <property type="match status" value="1"/>
</dbReference>
<dbReference type="AlphaFoldDB" id="A0A7W9M165"/>
<dbReference type="PANTHER" id="PTHR35807">
    <property type="entry name" value="TRANSCRIPTIONAL REGULATOR REDD-RELATED"/>
    <property type="match status" value="1"/>
</dbReference>
<comment type="similarity">
    <text evidence="1">Belongs to the AfsR/DnrI/RedD regulatory family.</text>
</comment>
<evidence type="ECO:0000313" key="9">
    <source>
        <dbReference type="Proteomes" id="UP000552097"/>
    </source>
</evidence>
<keyword evidence="3" id="KW-0805">Transcription regulation</keyword>
<evidence type="ECO:0000313" key="8">
    <source>
        <dbReference type="EMBL" id="MBB5803650.1"/>
    </source>
</evidence>
<dbReference type="SUPFAM" id="SSF48452">
    <property type="entry name" value="TPR-like"/>
    <property type="match status" value="2"/>
</dbReference>
<dbReference type="SUPFAM" id="SSF46894">
    <property type="entry name" value="C-terminal effector domain of the bipartite response regulators"/>
    <property type="match status" value="1"/>
</dbReference>
<keyword evidence="5" id="KW-0804">Transcription</keyword>
<keyword evidence="9" id="KW-1185">Reference proteome</keyword>
<proteinExistence type="inferred from homology"/>
<evidence type="ECO:0000256" key="4">
    <source>
        <dbReference type="ARBA" id="ARBA00023125"/>
    </source>
</evidence>
<dbReference type="Pfam" id="PF00931">
    <property type="entry name" value="NB-ARC"/>
    <property type="match status" value="1"/>
</dbReference>
<dbReference type="SMART" id="SM01043">
    <property type="entry name" value="BTAD"/>
    <property type="match status" value="1"/>
</dbReference>
<dbReference type="Gene3D" id="1.10.10.10">
    <property type="entry name" value="Winged helix-like DNA-binding domain superfamily/Winged helix DNA-binding domain"/>
    <property type="match status" value="1"/>
</dbReference>
<sequence>MRLDVFGRVRLLGDDDREIGVARGKMTVLLLVLAASRGQIVTLSRLVRALWGDMPPRTSIASLHNYVSALRSVLAQASPGGQHRLRSASQGYQLDLEPHECDLVEFEQLASAGQTAARQGDQEEAVLLLRSALQLWPRDGSLGGGQAASSALVDEMAQRWAHAAVTVHEDCLAAEIELGRHGDVVMELRELVARYPLREQLRVLLMRALWMSGERAEALVVYDEARRTLVDELGLEPGPELTALQGKILAGDPPRRPVAGTATTDPPRQLPMAVADFVGRDGIIERVTELFGDSRSVVTVCASGQPGVGKTALIVHIGHMVAGQFPDGQLYVNLGGVEGARTTEEILGEMLRALGVPGTAIPDDPGQLAAEYRSRLAGRRVLVVLDDAVDEEQIRPLLPGTGGNAVLVSSRRMLVAGLSSATGVQLGPLTETEAWTLFSTILGAERVGREPRSARELVDLCGRLPLAIRVVASRLATRPHWSMSALAARMSDQHQLLDELTIGELDVRAGLAVSHGDLGELERVVFRRFALSPTATLAPWALGALGGDTHPDRSTDRVIHQLLTSHLIEPVAGRYERYTMHDVVRAFALEQLSPADGAVTDPASPARAAFRRLFGSLHSLVRLAHQHLPPSPGWLTPQPADPDVDLPADVCDFVRQDPLRWYSAEISTLMTVLPKAAELGWYREALDAAERLSGFLATKHRMSEIEQLFSAVAAACGDDLWAKTRAGFGLAQVWVLAGRSAEAAEILARCCDVFEAAACDLPALTNSLVLLSFCRGQQGDLAAAETLARKALRASRGTDEPRATIWALRQLGHVLARRGDSAGAVLALRRAATLAEQLDEINLHAIVLSSLATALIDLGEIDLGDESCRRAIELLDQLDQPIASTYLRISLSRVYEMRGEIRESVELTENALQAFRQFDDSKPRVHAQHRQALDGLHIRGVAAPVAVRRLVDAASDELGVFGRAWELDVTWRPTRAPGTGQAWTNDRSIRGLLGDLGRLR</sequence>
<dbReference type="SMART" id="SM00862">
    <property type="entry name" value="Trans_reg_C"/>
    <property type="match status" value="1"/>
</dbReference>
<organism evidence="8 9">
    <name type="scientific">Saccharothrix ecbatanensis</name>
    <dbReference type="NCBI Taxonomy" id="1105145"/>
    <lineage>
        <taxon>Bacteria</taxon>
        <taxon>Bacillati</taxon>
        <taxon>Actinomycetota</taxon>
        <taxon>Actinomycetes</taxon>
        <taxon>Pseudonocardiales</taxon>
        <taxon>Pseudonocardiaceae</taxon>
        <taxon>Saccharothrix</taxon>
    </lineage>
</organism>
<dbReference type="InterPro" id="IPR016032">
    <property type="entry name" value="Sig_transdc_resp-reg_C-effctor"/>
</dbReference>
<dbReference type="InterPro" id="IPR011990">
    <property type="entry name" value="TPR-like_helical_dom_sf"/>
</dbReference>
<feature type="DNA-binding region" description="OmpR/PhoB-type" evidence="6">
    <location>
        <begin position="1"/>
        <end position="96"/>
    </location>
</feature>
<protein>
    <submittedName>
        <fullName evidence="8">DNA-binding SARP family transcriptional activator</fullName>
    </submittedName>
</protein>
<name>A0A7W9M165_9PSEU</name>
<dbReference type="GO" id="GO:0003677">
    <property type="term" value="F:DNA binding"/>
    <property type="evidence" value="ECO:0007669"/>
    <property type="project" value="UniProtKB-UniRule"/>
</dbReference>
<dbReference type="GO" id="GO:0043531">
    <property type="term" value="F:ADP binding"/>
    <property type="evidence" value="ECO:0007669"/>
    <property type="project" value="InterPro"/>
</dbReference>
<keyword evidence="4 6" id="KW-0238">DNA-binding</keyword>
<dbReference type="EMBL" id="JACHMO010000001">
    <property type="protein sequence ID" value="MBB5803650.1"/>
    <property type="molecule type" value="Genomic_DNA"/>
</dbReference>
<evidence type="ECO:0000259" key="7">
    <source>
        <dbReference type="PROSITE" id="PS51755"/>
    </source>
</evidence>
<evidence type="ECO:0000256" key="2">
    <source>
        <dbReference type="ARBA" id="ARBA00022737"/>
    </source>
</evidence>
<dbReference type="InterPro" id="IPR051677">
    <property type="entry name" value="AfsR-DnrI-RedD_regulator"/>
</dbReference>
<dbReference type="InterPro" id="IPR036388">
    <property type="entry name" value="WH-like_DNA-bd_sf"/>
</dbReference>
<dbReference type="Pfam" id="PF03704">
    <property type="entry name" value="BTAD"/>
    <property type="match status" value="1"/>
</dbReference>
<evidence type="ECO:0000256" key="1">
    <source>
        <dbReference type="ARBA" id="ARBA00005820"/>
    </source>
</evidence>
<accession>A0A7W9M165</accession>
<keyword evidence="2" id="KW-0677">Repeat</keyword>
<reference evidence="8 9" key="1">
    <citation type="submission" date="2020-08" db="EMBL/GenBank/DDBJ databases">
        <title>Sequencing the genomes of 1000 actinobacteria strains.</title>
        <authorList>
            <person name="Klenk H.-P."/>
        </authorList>
    </citation>
    <scope>NUCLEOTIDE SEQUENCE [LARGE SCALE GENOMIC DNA]</scope>
    <source>
        <strain evidence="8 9">DSM 45486</strain>
    </source>
</reference>
<evidence type="ECO:0000256" key="6">
    <source>
        <dbReference type="PROSITE-ProRule" id="PRU01091"/>
    </source>
</evidence>
<dbReference type="InterPro" id="IPR027417">
    <property type="entry name" value="P-loop_NTPase"/>
</dbReference>
<evidence type="ECO:0000256" key="3">
    <source>
        <dbReference type="ARBA" id="ARBA00023015"/>
    </source>
</evidence>
<dbReference type="Gene3D" id="1.25.40.10">
    <property type="entry name" value="Tetratricopeptide repeat domain"/>
    <property type="match status" value="2"/>
</dbReference>
<feature type="domain" description="OmpR/PhoB-type" evidence="7">
    <location>
        <begin position="1"/>
        <end position="96"/>
    </location>
</feature>
<gene>
    <name evidence="8" type="ORF">F4560_003418</name>
</gene>
<dbReference type="SMART" id="SM00028">
    <property type="entry name" value="TPR"/>
    <property type="match status" value="5"/>
</dbReference>
<comment type="caution">
    <text evidence="8">The sequence shown here is derived from an EMBL/GenBank/DDBJ whole genome shotgun (WGS) entry which is preliminary data.</text>
</comment>
<dbReference type="PANTHER" id="PTHR35807:SF1">
    <property type="entry name" value="TRANSCRIPTIONAL REGULATOR REDD"/>
    <property type="match status" value="1"/>
</dbReference>
<dbReference type="PROSITE" id="PS51755">
    <property type="entry name" value="OMPR_PHOB"/>
    <property type="match status" value="1"/>
</dbReference>
<dbReference type="Gene3D" id="3.40.50.300">
    <property type="entry name" value="P-loop containing nucleotide triphosphate hydrolases"/>
    <property type="match status" value="1"/>
</dbReference>